<feature type="chain" id="PRO_5046056943" description="Cyclophilin-like domain-containing protein" evidence="2">
    <location>
        <begin position="19"/>
        <end position="189"/>
    </location>
</feature>
<reference evidence="4" key="1">
    <citation type="submission" date="2024-05" db="EMBL/GenBank/DDBJ databases">
        <title>Isolation and characterization of Sporomusa carbonis sp. nov., a carboxydotrophic hydrogenogen in the genus of Sporomusa isolated from a charcoal burning pile.</title>
        <authorList>
            <person name="Boeer T."/>
            <person name="Rosenbaum F."/>
            <person name="Eysell L."/>
            <person name="Mueller V."/>
            <person name="Daniel R."/>
            <person name="Poehlein A."/>
        </authorList>
    </citation>
    <scope>NUCLEOTIDE SEQUENCE [LARGE SCALE GENOMIC DNA]</scope>
    <source>
        <strain evidence="4">DSM 10669</strain>
    </source>
</reference>
<sequence length="189" mass="20555">MRKALVFMLVLGLTCLLAACGLAANTPSNTIPPASPSFDVSATTQETPGISNTTKSDASTVPIRIKITAGNTVMYATMKDNRTAQEFVELLPLTLKAFDRIGLVKSTVLPHSISEDGERTRKYALGSIFYWPEGPEVAFCYSDHLPQTVVDIIHIGMLESGVEHFQNYTGDILVELANEVPVQAEPEEQ</sequence>
<feature type="domain" description="Cyclophilin-like" evidence="3">
    <location>
        <begin position="67"/>
        <end position="176"/>
    </location>
</feature>
<dbReference type="Gene3D" id="2.40.100.20">
    <property type="match status" value="1"/>
</dbReference>
<evidence type="ECO:0000256" key="1">
    <source>
        <dbReference type="SAM" id="MobiDB-lite"/>
    </source>
</evidence>
<evidence type="ECO:0000259" key="3">
    <source>
        <dbReference type="Pfam" id="PF18050"/>
    </source>
</evidence>
<dbReference type="PROSITE" id="PS51257">
    <property type="entry name" value="PROKAR_LIPOPROTEIN"/>
    <property type="match status" value="1"/>
</dbReference>
<dbReference type="SUPFAM" id="SSF50891">
    <property type="entry name" value="Cyclophilin-like"/>
    <property type="match status" value="1"/>
</dbReference>
<name>A0ABZ3IQ00_9FIRM</name>
<evidence type="ECO:0000313" key="5">
    <source>
        <dbReference type="Proteomes" id="UP000216752"/>
    </source>
</evidence>
<dbReference type="Pfam" id="PF18050">
    <property type="entry name" value="Cyclophil_like2"/>
    <property type="match status" value="1"/>
</dbReference>
<dbReference type="InterPro" id="IPR029000">
    <property type="entry name" value="Cyclophilin-like_dom_sf"/>
</dbReference>
<organism evidence="4 5">
    <name type="scientific">Sporomusa silvacetica DSM 10669</name>
    <dbReference type="NCBI Taxonomy" id="1123289"/>
    <lineage>
        <taxon>Bacteria</taxon>
        <taxon>Bacillati</taxon>
        <taxon>Bacillota</taxon>
        <taxon>Negativicutes</taxon>
        <taxon>Selenomonadales</taxon>
        <taxon>Sporomusaceae</taxon>
        <taxon>Sporomusa</taxon>
    </lineage>
</organism>
<keyword evidence="2" id="KW-0732">Signal</keyword>
<accession>A0ABZ3IQ00</accession>
<feature type="signal peptide" evidence="2">
    <location>
        <begin position="1"/>
        <end position="18"/>
    </location>
</feature>
<dbReference type="InterPro" id="IPR041183">
    <property type="entry name" value="Cyclophilin-like"/>
</dbReference>
<dbReference type="EMBL" id="CP155573">
    <property type="protein sequence ID" value="XFO67781.1"/>
    <property type="molecule type" value="Genomic_DNA"/>
</dbReference>
<protein>
    <recommendedName>
        <fullName evidence="3">Cyclophilin-like domain-containing protein</fullName>
    </recommendedName>
</protein>
<evidence type="ECO:0000313" key="4">
    <source>
        <dbReference type="EMBL" id="XFO67781.1"/>
    </source>
</evidence>
<gene>
    <name evidence="4" type="ORF">SPSIL_040000</name>
</gene>
<evidence type="ECO:0000256" key="2">
    <source>
        <dbReference type="SAM" id="SignalP"/>
    </source>
</evidence>
<dbReference type="Proteomes" id="UP000216752">
    <property type="component" value="Chromosome"/>
</dbReference>
<dbReference type="RefSeq" id="WP_094606164.1">
    <property type="nucleotide sequence ID" value="NZ_CP155573.1"/>
</dbReference>
<proteinExistence type="predicted"/>
<feature type="region of interest" description="Disordered" evidence="1">
    <location>
        <begin position="34"/>
        <end position="56"/>
    </location>
</feature>
<keyword evidence="5" id="KW-1185">Reference proteome</keyword>